<dbReference type="InterPro" id="IPR050441">
    <property type="entry name" value="RBM"/>
</dbReference>
<evidence type="ECO:0000256" key="13">
    <source>
        <dbReference type="PROSITE-ProRule" id="PRU00176"/>
    </source>
</evidence>
<evidence type="ECO:0000256" key="8">
    <source>
        <dbReference type="ARBA" id="ARBA00067946"/>
    </source>
</evidence>
<dbReference type="AlphaFoldDB" id="A0A401SWA1"/>
<gene>
    <name evidence="16" type="ORF">chiPu_0013150</name>
</gene>
<keyword evidence="7" id="KW-0539">Nucleus</keyword>
<dbReference type="PANTHER" id="PTHR48034">
    <property type="entry name" value="TRANSFORMER-2 SEX-DETERMINING PROTEIN-RELATED"/>
    <property type="match status" value="1"/>
</dbReference>
<dbReference type="InterPro" id="IPR035979">
    <property type="entry name" value="RBD_domain_sf"/>
</dbReference>
<comment type="caution">
    <text evidence="16">The sequence shown here is derived from an EMBL/GenBank/DDBJ whole genome shotgun (WGS) entry which is preliminary data.</text>
</comment>
<proteinExistence type="inferred from homology"/>
<dbReference type="STRING" id="137246.A0A401SWA1"/>
<evidence type="ECO:0000313" key="16">
    <source>
        <dbReference type="EMBL" id="GCC34675.1"/>
    </source>
</evidence>
<dbReference type="FunFam" id="3.30.70.330:FF:000155">
    <property type="entry name" value="serine/arginine-rich splicing factor 10 isoform X1"/>
    <property type="match status" value="1"/>
</dbReference>
<evidence type="ECO:0000256" key="14">
    <source>
        <dbReference type="SAM" id="MobiDB-lite"/>
    </source>
</evidence>
<dbReference type="GO" id="GO:0008380">
    <property type="term" value="P:RNA splicing"/>
    <property type="evidence" value="ECO:0007669"/>
    <property type="project" value="UniProtKB-KW"/>
</dbReference>
<reference evidence="16 17" key="1">
    <citation type="journal article" date="2018" name="Nat. Ecol. Evol.">
        <title>Shark genomes provide insights into elasmobranch evolution and the origin of vertebrates.</title>
        <authorList>
            <person name="Hara Y"/>
            <person name="Yamaguchi K"/>
            <person name="Onimaru K"/>
            <person name="Kadota M"/>
            <person name="Koyanagi M"/>
            <person name="Keeley SD"/>
            <person name="Tatsumi K"/>
            <person name="Tanaka K"/>
            <person name="Motone F"/>
            <person name="Kageyama Y"/>
            <person name="Nozu R"/>
            <person name="Adachi N"/>
            <person name="Nishimura O"/>
            <person name="Nakagawa R"/>
            <person name="Tanegashima C"/>
            <person name="Kiyatake I"/>
            <person name="Matsumoto R"/>
            <person name="Murakumo K"/>
            <person name="Nishida K"/>
            <person name="Terakita A"/>
            <person name="Kuratani S"/>
            <person name="Sato K"/>
            <person name="Hyodo S Kuraku.S."/>
        </authorList>
    </citation>
    <scope>NUCLEOTIDE SEQUENCE [LARGE SCALE GENOMIC DNA]</scope>
</reference>
<feature type="compositionally biased region" description="Basic residues" evidence="14">
    <location>
        <begin position="182"/>
        <end position="197"/>
    </location>
</feature>
<feature type="compositionally biased region" description="Basic residues" evidence="14">
    <location>
        <begin position="163"/>
        <end position="175"/>
    </location>
</feature>
<dbReference type="EMBL" id="BEZZ01000622">
    <property type="protein sequence ID" value="GCC34675.1"/>
    <property type="molecule type" value="Genomic_DNA"/>
</dbReference>
<dbReference type="InterPro" id="IPR012677">
    <property type="entry name" value="Nucleotide-bd_a/b_plait_sf"/>
</dbReference>
<evidence type="ECO:0000256" key="7">
    <source>
        <dbReference type="ARBA" id="ARBA00023242"/>
    </source>
</evidence>
<dbReference type="GO" id="GO:0003723">
    <property type="term" value="F:RNA binding"/>
    <property type="evidence" value="ECO:0007669"/>
    <property type="project" value="UniProtKB-UniRule"/>
</dbReference>
<evidence type="ECO:0000256" key="3">
    <source>
        <dbReference type="ARBA" id="ARBA00022553"/>
    </source>
</evidence>
<feature type="domain" description="RRM" evidence="15">
    <location>
        <begin position="10"/>
        <end position="101"/>
    </location>
</feature>
<evidence type="ECO:0000256" key="6">
    <source>
        <dbReference type="ARBA" id="ARBA00023187"/>
    </source>
</evidence>
<keyword evidence="4" id="KW-0507">mRNA processing</keyword>
<accession>A0A401SWA1</accession>
<dbReference type="Gene3D" id="3.30.70.330">
    <property type="match status" value="1"/>
</dbReference>
<feature type="compositionally biased region" description="Basic and acidic residues" evidence="14">
    <location>
        <begin position="138"/>
        <end position="161"/>
    </location>
</feature>
<evidence type="ECO:0000256" key="1">
    <source>
        <dbReference type="ARBA" id="ARBA00004324"/>
    </source>
</evidence>
<keyword evidence="6" id="KW-0508">mRNA splicing</keyword>
<keyword evidence="17" id="KW-1185">Reference proteome</keyword>
<dbReference type="OrthoDB" id="439808at2759"/>
<dbReference type="GO" id="GO:0006397">
    <property type="term" value="P:mRNA processing"/>
    <property type="evidence" value="ECO:0007669"/>
    <property type="project" value="UniProtKB-KW"/>
</dbReference>
<dbReference type="Proteomes" id="UP000287033">
    <property type="component" value="Unassembled WGS sequence"/>
</dbReference>
<dbReference type="InterPro" id="IPR000504">
    <property type="entry name" value="RRM_dom"/>
</dbReference>
<keyword evidence="5 13" id="KW-0694">RNA-binding</keyword>
<organism evidence="16 17">
    <name type="scientific">Chiloscyllium punctatum</name>
    <name type="common">Brownbanded bambooshark</name>
    <name type="synonym">Hemiscyllium punctatum</name>
    <dbReference type="NCBI Taxonomy" id="137246"/>
    <lineage>
        <taxon>Eukaryota</taxon>
        <taxon>Metazoa</taxon>
        <taxon>Chordata</taxon>
        <taxon>Craniata</taxon>
        <taxon>Vertebrata</taxon>
        <taxon>Chondrichthyes</taxon>
        <taxon>Elasmobranchii</taxon>
        <taxon>Galeomorphii</taxon>
        <taxon>Galeoidea</taxon>
        <taxon>Orectolobiformes</taxon>
        <taxon>Hemiscylliidae</taxon>
        <taxon>Chiloscyllium</taxon>
    </lineage>
</organism>
<dbReference type="SMART" id="SM00360">
    <property type="entry name" value="RRM"/>
    <property type="match status" value="1"/>
</dbReference>
<evidence type="ECO:0000256" key="10">
    <source>
        <dbReference type="ARBA" id="ARBA00080089"/>
    </source>
</evidence>
<evidence type="ECO:0000256" key="2">
    <source>
        <dbReference type="ARBA" id="ARBA00010269"/>
    </source>
</evidence>
<evidence type="ECO:0000256" key="9">
    <source>
        <dbReference type="ARBA" id="ARBA00078560"/>
    </source>
</evidence>
<evidence type="ECO:0000259" key="15">
    <source>
        <dbReference type="PROSITE" id="PS50102"/>
    </source>
</evidence>
<sequence length="210" mass="25485">MSRYARPPNSSLFVRNVGDCTRPEDLRREFGRYGPIVDVYVPLDFYTRRPRGFAYIQYPFFSSSPKQLSMFEDVRDAEDALHNLDRKWVCGRQIEIQFAQGDRKTPGQMKSKERRSSRSSPRYDRYDDYDRRRRSRSRSYDRRRSRSRSYDRSRRRSDSPKNSRSRSSGKRRRSRSNSFNDRHRRRHRSYSRSRSRIQFKICSANKHLQT</sequence>
<evidence type="ECO:0000256" key="4">
    <source>
        <dbReference type="ARBA" id="ARBA00022664"/>
    </source>
</evidence>
<evidence type="ECO:0000256" key="5">
    <source>
        <dbReference type="ARBA" id="ARBA00022884"/>
    </source>
</evidence>
<dbReference type="Pfam" id="PF00076">
    <property type="entry name" value="RRM_1"/>
    <property type="match status" value="1"/>
</dbReference>
<evidence type="ECO:0000313" key="17">
    <source>
        <dbReference type="Proteomes" id="UP000287033"/>
    </source>
</evidence>
<evidence type="ECO:0000256" key="12">
    <source>
        <dbReference type="ARBA" id="ARBA00084028"/>
    </source>
</evidence>
<feature type="region of interest" description="Disordered" evidence="14">
    <location>
        <begin position="99"/>
        <end position="210"/>
    </location>
</feature>
<protein>
    <recommendedName>
        <fullName evidence="8">Serine/arginine-rich splicing factor 10</fullName>
    </recommendedName>
    <alternativeName>
        <fullName evidence="10">FUS-interacting serine-arginine-rich protein 1</fullName>
    </alternativeName>
    <alternativeName>
        <fullName evidence="12">Splicing factor, arginine/serine-rich 13A</fullName>
    </alternativeName>
    <alternativeName>
        <fullName evidence="9">TLS-associated protein with Ser-Arg repeats</fullName>
    </alternativeName>
    <alternativeName>
        <fullName evidence="11">TLS-associated serine-arginine protein</fullName>
    </alternativeName>
</protein>
<evidence type="ECO:0000256" key="11">
    <source>
        <dbReference type="ARBA" id="ARBA00082354"/>
    </source>
</evidence>
<keyword evidence="3" id="KW-0597">Phosphoprotein</keyword>
<feature type="compositionally biased region" description="Basic and acidic residues" evidence="14">
    <location>
        <begin position="101"/>
        <end position="131"/>
    </location>
</feature>
<dbReference type="PROSITE" id="PS50102">
    <property type="entry name" value="RRM"/>
    <property type="match status" value="1"/>
</dbReference>
<dbReference type="SUPFAM" id="SSF54928">
    <property type="entry name" value="RNA-binding domain, RBD"/>
    <property type="match status" value="1"/>
</dbReference>
<dbReference type="OMA" id="AMYSLDR"/>
<comment type="subcellular location">
    <subcellularLocation>
        <location evidence="1">Nucleus speckle</location>
    </subcellularLocation>
</comment>
<comment type="similarity">
    <text evidence="2">Belongs to the splicing factor SR family.</text>
</comment>
<name>A0A401SWA1_CHIPU</name>
<dbReference type="GO" id="GO:0048025">
    <property type="term" value="P:negative regulation of mRNA splicing, via spliceosome"/>
    <property type="evidence" value="ECO:0007669"/>
    <property type="project" value="UniProtKB-ARBA"/>
</dbReference>
<dbReference type="GO" id="GO:0016607">
    <property type="term" value="C:nuclear speck"/>
    <property type="evidence" value="ECO:0007669"/>
    <property type="project" value="UniProtKB-SubCell"/>
</dbReference>